<evidence type="ECO:0000256" key="1">
    <source>
        <dbReference type="SAM" id="MobiDB-lite"/>
    </source>
</evidence>
<dbReference type="NCBIfam" id="TIGR03436">
    <property type="entry name" value="acidobact_VWFA"/>
    <property type="match status" value="1"/>
</dbReference>
<protein>
    <submittedName>
        <fullName evidence="2">VWFA-related protein</fullName>
    </submittedName>
</protein>
<gene>
    <name evidence="2" type="ORF">HDF08_003028</name>
</gene>
<dbReference type="EMBL" id="JACCCU010000002">
    <property type="protein sequence ID" value="NYF90926.1"/>
    <property type="molecule type" value="Genomic_DNA"/>
</dbReference>
<dbReference type="Gene3D" id="3.40.50.410">
    <property type="entry name" value="von Willebrand factor, type A domain"/>
    <property type="match status" value="1"/>
</dbReference>
<organism evidence="2 3">
    <name type="scientific">Tunturiibacter lichenicola</name>
    <dbReference type="NCBI Taxonomy" id="2051959"/>
    <lineage>
        <taxon>Bacteria</taxon>
        <taxon>Pseudomonadati</taxon>
        <taxon>Acidobacteriota</taxon>
        <taxon>Terriglobia</taxon>
        <taxon>Terriglobales</taxon>
        <taxon>Acidobacteriaceae</taxon>
        <taxon>Tunturiibacter</taxon>
    </lineage>
</organism>
<accession>A0A852VMX8</accession>
<name>A0A852VMX8_9BACT</name>
<dbReference type="AlphaFoldDB" id="A0A852VMX8"/>
<dbReference type="InterPro" id="IPR036465">
    <property type="entry name" value="vWFA_dom_sf"/>
</dbReference>
<comment type="caution">
    <text evidence="2">The sequence shown here is derived from an EMBL/GenBank/DDBJ whole genome shotgun (WGS) entry which is preliminary data.</text>
</comment>
<reference evidence="2 3" key="1">
    <citation type="submission" date="2020-07" db="EMBL/GenBank/DDBJ databases">
        <title>Genomic Encyclopedia of Type Strains, Phase IV (KMG-V): Genome sequencing to study the core and pangenomes of soil and plant-associated prokaryotes.</title>
        <authorList>
            <person name="Whitman W."/>
        </authorList>
    </citation>
    <scope>NUCLEOTIDE SEQUENCE [LARGE SCALE GENOMIC DNA]</scope>
    <source>
        <strain evidence="2 3">M8UP22</strain>
    </source>
</reference>
<sequence>MSLRLAANLRQAVTWRGIVAAMLVGVVAGMPVAGGWAQQPDQSGGFTLKVQSDIVLTNVIVRDKKTGEVVKGLKESDFTILENGKPQKIASFDYQNVDEAAVLREKSTVIGKASIADLVNGEFASNPATLRDHRLIVMFFDLSSMQPEDIDRAVESAQDFVNKKMQQADLVALVSMATGLSMDQDFTSDKAALLKGLGKYNGTEGTGFANGNEGGNSGGTADDASSFSSDDSEYNALNTDRELYAIRTIAKSLERVDQRKSLLYFSGGLTRQGIENQASMRAATNEAVKANMAIYSVDSRGLEALPPVGNASTGSLRGTAAYSGGAMQSQLDANFGSQETLATLSSDTGGKAFFDSNDFAPAFQQVQHDTEAYYIVGFRSTNTARDGSFRHLTVKLNRSDVKLDYRPGYYAPADFQHQKTQDREQALMEELRSDLPATDVAVYLQALYFRMAENKFFVPVSLIIPGSQIHSVKNGDRDKANIDVIGQVKNAEGIVVGNVRDTVKLALDAAQQVQQKKIQYSTGFTLAPGRYHLKFVVRENQTGAMGSFETDLQVPDLKKIPLKLSSIVLSSQRVPNTAKKVSSPLVRDGVEWIPNVPHVFRQDQHLYFLYEVYDPAKEKSAAEPSSSPGLTRREGGPVRVLTSIEFLIGGVKVYETPLVEAKTVNVPERGAVAFQFDVPLTPLKPGTYICQVNVIDDAGGSFSFPRMAMRVEPGTAPVVAPATSASAPVSPGGPIKPE</sequence>
<dbReference type="InterPro" id="IPR017802">
    <property type="entry name" value="VWFA-rel_acidobac-type"/>
</dbReference>
<dbReference type="Proteomes" id="UP000564385">
    <property type="component" value="Unassembled WGS sequence"/>
</dbReference>
<evidence type="ECO:0000313" key="3">
    <source>
        <dbReference type="Proteomes" id="UP000564385"/>
    </source>
</evidence>
<feature type="region of interest" description="Disordered" evidence="1">
    <location>
        <begin position="208"/>
        <end position="232"/>
    </location>
</feature>
<evidence type="ECO:0000313" key="2">
    <source>
        <dbReference type="EMBL" id="NYF90926.1"/>
    </source>
</evidence>
<proteinExistence type="predicted"/>